<accession>A0A255Z9N1</accession>
<keyword evidence="3" id="KW-1185">Reference proteome</keyword>
<comment type="caution">
    <text evidence="2">The sequence shown here is derived from an EMBL/GenBank/DDBJ whole genome shotgun (WGS) entry which is preliminary data.</text>
</comment>
<feature type="chain" id="PRO_5012061375" description="GLPGLI family protein" evidence="1">
    <location>
        <begin position="19"/>
        <end position="241"/>
    </location>
</feature>
<feature type="signal peptide" evidence="1">
    <location>
        <begin position="1"/>
        <end position="18"/>
    </location>
</feature>
<dbReference type="RefSeq" id="WP_094413531.1">
    <property type="nucleotide sequence ID" value="NZ_NOXV01000225.1"/>
</dbReference>
<sequence length="241" mass="27897">MKKIILLFLVFHVWNQNAQGYSVTYSMEQVAKEINLTTTLFSFLDGNGNHSLYEEDFANSRMGNPADSNINIINLDGDNSVYYKDLKANTVVYKDHIRFKFFTIRDLFSGFNWELHNETKDILGYTCQKATCRFRGRDYTVYYTTSIPVSDGPWKFSGLPGLILELSTDDRVASLHVKATKIVLGKPKAEYKNPYEGQGYISFDRYRELYREKYEESLHRITGETGKASPLPKGFLEYYIE</sequence>
<dbReference type="EMBL" id="NOXV01000225">
    <property type="protein sequence ID" value="OYQ38267.1"/>
    <property type="molecule type" value="Genomic_DNA"/>
</dbReference>
<evidence type="ECO:0000256" key="1">
    <source>
        <dbReference type="SAM" id="SignalP"/>
    </source>
</evidence>
<name>A0A255Z9N1_9FLAO</name>
<dbReference type="NCBIfam" id="TIGR01200">
    <property type="entry name" value="GLPGLI"/>
    <property type="match status" value="1"/>
</dbReference>
<keyword evidence="1" id="KW-0732">Signal</keyword>
<dbReference type="Proteomes" id="UP000216605">
    <property type="component" value="Unassembled WGS sequence"/>
</dbReference>
<proteinExistence type="predicted"/>
<evidence type="ECO:0008006" key="4">
    <source>
        <dbReference type="Google" id="ProtNLM"/>
    </source>
</evidence>
<dbReference type="OrthoDB" id="1440774at2"/>
<protein>
    <recommendedName>
        <fullName evidence="4">GLPGLI family protein</fullName>
    </recommendedName>
</protein>
<reference evidence="2 3" key="1">
    <citation type="submission" date="2017-07" db="EMBL/GenBank/DDBJ databases">
        <title>Flavobacterium cyanobacteriorum sp. nov., isolated from cyanobacterial aggregates in a eutrophic lake.</title>
        <authorList>
            <person name="Cai H."/>
        </authorList>
    </citation>
    <scope>NUCLEOTIDE SEQUENCE [LARGE SCALE GENOMIC DNA]</scope>
    <source>
        <strain evidence="2 3">TH021</strain>
    </source>
</reference>
<gene>
    <name evidence="2" type="ORF">CHU92_05815</name>
</gene>
<organism evidence="2 3">
    <name type="scientific">Flavobacterium cyanobacteriorum</name>
    <dbReference type="NCBI Taxonomy" id="2022802"/>
    <lineage>
        <taxon>Bacteria</taxon>
        <taxon>Pseudomonadati</taxon>
        <taxon>Bacteroidota</taxon>
        <taxon>Flavobacteriia</taxon>
        <taxon>Flavobacteriales</taxon>
        <taxon>Flavobacteriaceae</taxon>
        <taxon>Flavobacterium</taxon>
    </lineage>
</organism>
<evidence type="ECO:0000313" key="2">
    <source>
        <dbReference type="EMBL" id="OYQ38267.1"/>
    </source>
</evidence>
<evidence type="ECO:0000313" key="3">
    <source>
        <dbReference type="Proteomes" id="UP000216605"/>
    </source>
</evidence>
<dbReference type="Pfam" id="PF22252">
    <property type="entry name" value="PNGase_F-II_N"/>
    <property type="match status" value="1"/>
</dbReference>
<dbReference type="AlphaFoldDB" id="A0A255Z9N1"/>
<dbReference type="InterPro" id="IPR005901">
    <property type="entry name" value="GLPGLI"/>
</dbReference>